<dbReference type="InterPro" id="IPR002789">
    <property type="entry name" value="HerA_central"/>
</dbReference>
<dbReference type="AlphaFoldDB" id="A0A1W1EBF4"/>
<feature type="coiled-coil region" evidence="1">
    <location>
        <begin position="707"/>
        <end position="741"/>
    </location>
</feature>
<organism evidence="3">
    <name type="scientific">hydrothermal vent metagenome</name>
    <dbReference type="NCBI Taxonomy" id="652676"/>
    <lineage>
        <taxon>unclassified sequences</taxon>
        <taxon>metagenomes</taxon>
        <taxon>ecological metagenomes</taxon>
    </lineage>
</organism>
<feature type="domain" description="Helicase HerA central" evidence="2">
    <location>
        <begin position="29"/>
        <end position="100"/>
    </location>
</feature>
<dbReference type="InterPro" id="IPR027417">
    <property type="entry name" value="P-loop_NTPase"/>
</dbReference>
<reference evidence="3" key="1">
    <citation type="submission" date="2016-10" db="EMBL/GenBank/DDBJ databases">
        <authorList>
            <person name="de Groot N.N."/>
        </authorList>
    </citation>
    <scope>NUCLEOTIDE SEQUENCE</scope>
</reference>
<evidence type="ECO:0000313" key="3">
    <source>
        <dbReference type="EMBL" id="SFZ97365.1"/>
    </source>
</evidence>
<sequence>MQEIYEKLGLFYLGKDVDKDTMKTTEALTLLKNKNFTTHAAIIGMTGSGKTGLGISLIEEAAIDNIPSIVIDPKGDMGDLCLSDPTFSAETFAPWVEDEANSKNEDVTKYAEKISTMWREGIESWGQDLSRVKKFSDVKKTIYTPGSSAGVSVNILSSLDTPPKEVMEDSDTFTSYLKSTTVSLLSLIGIEADPLDSKEYILLAQIITKSWLADEDLSIEILISKIITPSFKTIGVLPLEDFYSKSERFKLATKFNSLLASPSFALWLKGDNLDIQKLLYDENGKAKIAIFSISHLNDSERMFFVTLLLNKYIAWMRRQSGTSALKTILYMDEIFGFFPPTKNPPSKEPMLLLLKQARAFGVGIVLSTQNPVDLDYKGLSNIATWFIGRLQTSQDIERVIDGLGGQIDSSFSKSEIKNMLSNIQKRTFFLKSAHLDDIRLFSTRWVLSYLKGPLKKREISLLMKEQKDEQKSSVQSVAQLAKGSQNYESIQSIDPSIIQYYEADTTGTNKFFASIMAKVTVNFYNQKRGIDREENSTLSIAIDSNDRNLSWDEAQTTDLDFEKLAHTPPSNAKFQTLPKYIISDKGLKNTERELKNYLYQNKSIELFRCRSPKIESKVDESRSDFLVRLQDMLNDKKELEIEKLKARYDAKNKVLLTRLQRANERVEKESTDSTSSMIDAGIAVIGALFGRTSTAKIGRAFKKGSDILKERGDMSRAEERLAKIQDDIQTLEYELEDKIDALNDKYNVDSCEVETFSIKPRKTDIDVSICAIVWRV</sequence>
<proteinExistence type="predicted"/>
<name>A0A1W1EBF4_9ZZZZ</name>
<dbReference type="SUPFAM" id="SSF52540">
    <property type="entry name" value="P-loop containing nucleoside triphosphate hydrolases"/>
    <property type="match status" value="1"/>
</dbReference>
<evidence type="ECO:0000259" key="2">
    <source>
        <dbReference type="Pfam" id="PF01935"/>
    </source>
</evidence>
<keyword evidence="1" id="KW-0175">Coiled coil</keyword>
<accession>A0A1W1EBF4</accession>
<feature type="coiled-coil region" evidence="1">
    <location>
        <begin position="634"/>
        <end position="665"/>
    </location>
</feature>
<dbReference type="Pfam" id="PF01935">
    <property type="entry name" value="DUF87"/>
    <property type="match status" value="1"/>
</dbReference>
<dbReference type="PANTHER" id="PTHR30121">
    <property type="entry name" value="UNCHARACTERIZED PROTEIN YJGR-RELATED"/>
    <property type="match status" value="1"/>
</dbReference>
<evidence type="ECO:0000256" key="1">
    <source>
        <dbReference type="SAM" id="Coils"/>
    </source>
</evidence>
<dbReference type="PANTHER" id="PTHR30121:SF6">
    <property type="entry name" value="SLR6007 PROTEIN"/>
    <property type="match status" value="1"/>
</dbReference>
<dbReference type="Gene3D" id="3.40.50.300">
    <property type="entry name" value="P-loop containing nucleotide triphosphate hydrolases"/>
    <property type="match status" value="2"/>
</dbReference>
<protein>
    <recommendedName>
        <fullName evidence="2">Helicase HerA central domain-containing protein</fullName>
    </recommendedName>
</protein>
<dbReference type="InterPro" id="IPR051162">
    <property type="entry name" value="T4SS_component"/>
</dbReference>
<dbReference type="EMBL" id="FPKX01000004">
    <property type="protein sequence ID" value="SFZ97365.1"/>
    <property type="molecule type" value="Genomic_DNA"/>
</dbReference>
<gene>
    <name evidence="3" type="ORF">MNB_SV-5-294</name>
</gene>